<evidence type="ECO:0000256" key="20">
    <source>
        <dbReference type="ARBA" id="ARBA00023180"/>
    </source>
</evidence>
<dbReference type="GO" id="GO:0004230">
    <property type="term" value="F:glutamyl aminopeptidase activity"/>
    <property type="evidence" value="ECO:0007669"/>
    <property type="project" value="UniProtKB-EC"/>
</dbReference>
<proteinExistence type="inferred from homology"/>
<keyword evidence="26" id="KW-0732">Signal</keyword>
<evidence type="ECO:0000256" key="6">
    <source>
        <dbReference type="ARBA" id="ARBA00022438"/>
    </source>
</evidence>
<accession>A0A3B0K5B1</accession>
<keyword evidence="14" id="KW-0106">Calcium</keyword>
<dbReference type="FunFam" id="2.60.40.1730:FF:000001">
    <property type="entry name" value="Leucyl-cystinyl aminopeptidase"/>
    <property type="match status" value="1"/>
</dbReference>
<evidence type="ECO:0000256" key="25">
    <source>
        <dbReference type="RuleBase" id="RU364040"/>
    </source>
</evidence>
<organism evidence="30 31">
    <name type="scientific">Drosophila guanche</name>
    <name type="common">Fruit fly</name>
    <dbReference type="NCBI Taxonomy" id="7266"/>
    <lineage>
        <taxon>Eukaryota</taxon>
        <taxon>Metazoa</taxon>
        <taxon>Ecdysozoa</taxon>
        <taxon>Arthropoda</taxon>
        <taxon>Hexapoda</taxon>
        <taxon>Insecta</taxon>
        <taxon>Pterygota</taxon>
        <taxon>Neoptera</taxon>
        <taxon>Endopterygota</taxon>
        <taxon>Diptera</taxon>
        <taxon>Brachycera</taxon>
        <taxon>Muscomorpha</taxon>
        <taxon>Ephydroidea</taxon>
        <taxon>Drosophilidae</taxon>
        <taxon>Drosophila</taxon>
        <taxon>Sophophora</taxon>
    </lineage>
</organism>
<evidence type="ECO:0000256" key="12">
    <source>
        <dbReference type="ARBA" id="ARBA00022801"/>
    </source>
</evidence>
<dbReference type="InterPro" id="IPR001930">
    <property type="entry name" value="Peptidase_M1"/>
</dbReference>
<evidence type="ECO:0000256" key="26">
    <source>
        <dbReference type="SAM" id="SignalP"/>
    </source>
</evidence>
<evidence type="ECO:0000256" key="24">
    <source>
        <dbReference type="PIRSR" id="PIRSR634016-4"/>
    </source>
</evidence>
<comment type="catalytic activity">
    <reaction evidence="1">
        <text>Release of N-terminal glutamate (and to a lesser extent aspartate) from a peptide.</text>
        <dbReference type="EC" id="3.4.11.7"/>
    </reaction>
</comment>
<keyword evidence="13 23" id="KW-0862">Zinc</keyword>
<dbReference type="InterPro" id="IPR027268">
    <property type="entry name" value="Peptidase_M4/M1_CTD_sf"/>
</dbReference>
<comment type="subcellular location">
    <subcellularLocation>
        <location evidence="3">Cell membrane</location>
        <topology evidence="3">Lipid-anchor</topology>
        <topology evidence="3">GPI-anchor</topology>
    </subcellularLocation>
    <subcellularLocation>
        <location evidence="2">Cell membrane</location>
        <topology evidence="2">Single-pass type II membrane protein</topology>
    </subcellularLocation>
</comment>
<feature type="domain" description="ERAP1-like C-terminal" evidence="28">
    <location>
        <begin position="597"/>
        <end position="918"/>
    </location>
</feature>
<dbReference type="GO" id="GO:0098552">
    <property type="term" value="C:side of membrane"/>
    <property type="evidence" value="ECO:0007669"/>
    <property type="project" value="UniProtKB-KW"/>
</dbReference>
<dbReference type="Gene3D" id="1.25.50.20">
    <property type="match status" value="1"/>
</dbReference>
<evidence type="ECO:0000256" key="16">
    <source>
        <dbReference type="ARBA" id="ARBA00022989"/>
    </source>
</evidence>
<dbReference type="EMBL" id="OUUW01000013">
    <property type="protein sequence ID" value="SPP87882.1"/>
    <property type="molecule type" value="Genomic_DNA"/>
</dbReference>
<evidence type="ECO:0000256" key="4">
    <source>
        <dbReference type="ARBA" id="ARBA00010136"/>
    </source>
</evidence>
<dbReference type="Proteomes" id="UP000268350">
    <property type="component" value="Unassembled WGS sequence"/>
</dbReference>
<evidence type="ECO:0000256" key="1">
    <source>
        <dbReference type="ARBA" id="ARBA00001703"/>
    </source>
</evidence>
<keyword evidence="16" id="KW-1133">Transmembrane helix</keyword>
<evidence type="ECO:0000256" key="18">
    <source>
        <dbReference type="ARBA" id="ARBA00023136"/>
    </source>
</evidence>
<keyword evidence="10" id="KW-0812">Transmembrane</keyword>
<keyword evidence="9 25" id="KW-0645">Protease</keyword>
<dbReference type="InterPro" id="IPR014782">
    <property type="entry name" value="Peptidase_M1_dom"/>
</dbReference>
<dbReference type="Pfam" id="PF11838">
    <property type="entry name" value="ERAP1_C"/>
    <property type="match status" value="1"/>
</dbReference>
<feature type="domain" description="Aminopeptidase N-like N-terminal" evidence="29">
    <location>
        <begin position="75"/>
        <end position="254"/>
    </location>
</feature>
<dbReference type="GO" id="GO:0070006">
    <property type="term" value="F:metalloaminopeptidase activity"/>
    <property type="evidence" value="ECO:0007669"/>
    <property type="project" value="TreeGrafter"/>
</dbReference>
<evidence type="ECO:0000256" key="2">
    <source>
        <dbReference type="ARBA" id="ARBA00004401"/>
    </source>
</evidence>
<evidence type="ECO:0000256" key="5">
    <source>
        <dbReference type="ARBA" id="ARBA00011748"/>
    </source>
</evidence>
<dbReference type="Gene3D" id="1.10.390.10">
    <property type="entry name" value="Neutral Protease Domain 2"/>
    <property type="match status" value="1"/>
</dbReference>
<dbReference type="PANTHER" id="PTHR11533:SF276">
    <property type="entry name" value="GLUTAMYL AMINOPEPTIDASE"/>
    <property type="match status" value="1"/>
</dbReference>
<evidence type="ECO:0000256" key="7">
    <source>
        <dbReference type="ARBA" id="ARBA00022475"/>
    </source>
</evidence>
<evidence type="ECO:0000256" key="11">
    <source>
        <dbReference type="ARBA" id="ARBA00022723"/>
    </source>
</evidence>
<protein>
    <recommendedName>
        <fullName evidence="25">Aminopeptidase</fullName>
        <ecNumber evidence="25">3.4.11.-</ecNumber>
    </recommendedName>
</protein>
<keyword evidence="15" id="KW-0735">Signal-anchor</keyword>
<dbReference type="GO" id="GO:0008270">
    <property type="term" value="F:zinc ion binding"/>
    <property type="evidence" value="ECO:0007669"/>
    <property type="project" value="UniProtKB-UniRule"/>
</dbReference>
<evidence type="ECO:0000256" key="3">
    <source>
        <dbReference type="ARBA" id="ARBA00004609"/>
    </source>
</evidence>
<sequence>MFWTHNLLQVALAWAVAAFATATVVVAVQNAKLEANLRDVQEKIDIYKEVDGEQINQRHRRDDELNYRLPTALRPVHYELYWHPDLDTGTFTGQERITISVLEATNQIVLHAYLLDVTNVYVLNQDAVEWELELERQLLIITLNTELTVGSSITLGVLFNGKMTDKLVGLYSSTYKSEAGDQRNISSTQFEPVYARQAFPCFDEPAMKATFAITVVHPTGSYHAVSNMKQTDSTYLGEYTEAVFETTVSMSTYLVCIIVSDFASESTTVQANGIGEDFSMEAFATPHQLSKVAFALEFGAAVTEYYIQYYKVPYPLTKLDMAAIPDFSSNAMEHWGLVTYRETALLYDENYSSTLNKQSIAAVLAHEIAHQWFGNLVTMQWWNDIWLNEGFARYMQYKGVNAVYPDWGMLEQFQIIALHPVMVYDGKLSSHPIVQQVETPAEISAIFDTISYEKGGSVIRMLETLVGADTFEQAVTNYLVKYQYQNTVTDDFLSEVAALVTAYDVKLLMRTWTEQMGYPVLNVSRAEAGFRITQQRFLSNQASYEEAPQDSEFQYKWSVPITYTLDSWADRETGSLVFPYDQPAADIDLVSKSTVQWIKLNVHQLGYYRVNYEESLWTALIQQLIADPSRLDVADRAHLLNDAFALADASQLSYKVPLEMTAYLGQERDFVPWYVAAQKLKALQRSLMFNEGYVSYLTYARTLVESVYQEVGWTVDANNHLNNRLRVSLLSAACSLGLPDCLNQAALRFNTWLQNPTAANRPAPDLREIVYYYGMQQSTSESNWQKLFELFLAETDASEKLKLMYGLAGVQDAQLLFSFLELAGDESIVRSQDYFTLVQNIAGNPVGEPVVWDYYREQWPQLSARFGLTNRNFGRLIAQITKNFASQVKLEEVQQFFAKYPESGAGANSRLEAVETIKYNIEWLKQNTNDISDWLDGTSVPLTK</sequence>
<feature type="domain" description="Peptidase M1 membrane alanine aminopeptidase" evidence="27">
    <location>
        <begin position="294"/>
        <end position="512"/>
    </location>
</feature>
<feature type="signal peptide" evidence="26">
    <location>
        <begin position="1"/>
        <end position="22"/>
    </location>
</feature>
<dbReference type="GO" id="GO:0005615">
    <property type="term" value="C:extracellular space"/>
    <property type="evidence" value="ECO:0007669"/>
    <property type="project" value="TreeGrafter"/>
</dbReference>
<dbReference type="STRING" id="7266.A0A3B0K5B1"/>
<keyword evidence="20" id="KW-0325">Glycoprotein</keyword>
<evidence type="ECO:0000256" key="15">
    <source>
        <dbReference type="ARBA" id="ARBA00022968"/>
    </source>
</evidence>
<evidence type="ECO:0000313" key="31">
    <source>
        <dbReference type="Proteomes" id="UP000268350"/>
    </source>
</evidence>
<comment type="cofactor">
    <cofactor evidence="23 25">
        <name>Zn(2+)</name>
        <dbReference type="ChEBI" id="CHEBI:29105"/>
    </cofactor>
    <text evidence="23 25">Binds 1 zinc ion per subunit.</text>
</comment>
<dbReference type="GO" id="GO:0005737">
    <property type="term" value="C:cytoplasm"/>
    <property type="evidence" value="ECO:0007669"/>
    <property type="project" value="TreeGrafter"/>
</dbReference>
<dbReference type="InterPro" id="IPR042097">
    <property type="entry name" value="Aminopeptidase_N-like_N_sf"/>
</dbReference>
<keyword evidence="31" id="KW-1185">Reference proteome</keyword>
<dbReference type="SUPFAM" id="SSF63737">
    <property type="entry name" value="Leukotriene A4 hydrolase N-terminal domain"/>
    <property type="match status" value="1"/>
</dbReference>
<keyword evidence="11 23" id="KW-0479">Metal-binding</keyword>
<dbReference type="PANTHER" id="PTHR11533">
    <property type="entry name" value="PROTEASE M1 ZINC METALLOPROTEASE"/>
    <property type="match status" value="1"/>
</dbReference>
<dbReference type="FunFam" id="1.10.390.10:FF:000016">
    <property type="entry name" value="Glutamyl aminopeptidase"/>
    <property type="match status" value="1"/>
</dbReference>
<evidence type="ECO:0000256" key="23">
    <source>
        <dbReference type="PIRSR" id="PIRSR634016-3"/>
    </source>
</evidence>
<evidence type="ECO:0000256" key="13">
    <source>
        <dbReference type="ARBA" id="ARBA00022833"/>
    </source>
</evidence>
<dbReference type="GO" id="GO:0042277">
    <property type="term" value="F:peptide binding"/>
    <property type="evidence" value="ECO:0007669"/>
    <property type="project" value="TreeGrafter"/>
</dbReference>
<dbReference type="FunFam" id="2.60.40.1910:FF:000003">
    <property type="entry name" value="Aminopeptidase"/>
    <property type="match status" value="1"/>
</dbReference>
<feature type="chain" id="PRO_5017277501" description="Aminopeptidase" evidence="26">
    <location>
        <begin position="23"/>
        <end position="944"/>
    </location>
</feature>
<feature type="binding site" evidence="23">
    <location>
        <position position="370"/>
    </location>
    <ligand>
        <name>Zn(2+)</name>
        <dbReference type="ChEBI" id="CHEBI:29105"/>
        <note>catalytic</note>
    </ligand>
</feature>
<name>A0A3B0K5B1_DROGU</name>
<reference evidence="31" key="1">
    <citation type="submission" date="2018-01" db="EMBL/GenBank/DDBJ databases">
        <authorList>
            <person name="Alioto T."/>
            <person name="Alioto T."/>
        </authorList>
    </citation>
    <scope>NUCLEOTIDE SEQUENCE [LARGE SCALE GENOMIC DNA]</scope>
</reference>
<dbReference type="GO" id="GO:0006508">
    <property type="term" value="P:proteolysis"/>
    <property type="evidence" value="ECO:0007669"/>
    <property type="project" value="UniProtKB-KW"/>
</dbReference>
<feature type="active site" description="Proton acceptor" evidence="22">
    <location>
        <position position="367"/>
    </location>
</feature>
<evidence type="ECO:0000256" key="19">
    <source>
        <dbReference type="ARBA" id="ARBA00023157"/>
    </source>
</evidence>
<evidence type="ECO:0000259" key="27">
    <source>
        <dbReference type="Pfam" id="PF01433"/>
    </source>
</evidence>
<evidence type="ECO:0000256" key="17">
    <source>
        <dbReference type="ARBA" id="ARBA00023049"/>
    </source>
</evidence>
<dbReference type="GO" id="GO:0043171">
    <property type="term" value="P:peptide catabolic process"/>
    <property type="evidence" value="ECO:0007669"/>
    <property type="project" value="TreeGrafter"/>
</dbReference>
<keyword evidence="8" id="KW-0336">GPI-anchor</keyword>
<keyword evidence="19" id="KW-1015">Disulfide bond</keyword>
<evidence type="ECO:0000256" key="9">
    <source>
        <dbReference type="ARBA" id="ARBA00022670"/>
    </source>
</evidence>
<dbReference type="InterPro" id="IPR050344">
    <property type="entry name" value="Peptidase_M1_aminopeptidases"/>
</dbReference>
<dbReference type="Gene3D" id="2.60.40.1910">
    <property type="match status" value="1"/>
</dbReference>
<keyword evidence="7" id="KW-1003">Cell membrane</keyword>
<dbReference type="EC" id="3.4.11.-" evidence="25"/>
<dbReference type="InterPro" id="IPR024571">
    <property type="entry name" value="ERAP1-like_C_dom"/>
</dbReference>
<dbReference type="FunFam" id="1.25.50.20:FF:000001">
    <property type="entry name" value="Aminopeptidase"/>
    <property type="match status" value="1"/>
</dbReference>
<keyword evidence="18" id="KW-0472">Membrane</keyword>
<dbReference type="Pfam" id="PF17900">
    <property type="entry name" value="Peptidase_M1_N"/>
    <property type="match status" value="1"/>
</dbReference>
<keyword evidence="17 25" id="KW-0482">Metalloprotease</keyword>
<dbReference type="InterPro" id="IPR045357">
    <property type="entry name" value="Aminopeptidase_N-like_N"/>
</dbReference>
<dbReference type="PRINTS" id="PR00756">
    <property type="entry name" value="ALADIPTASE"/>
</dbReference>
<dbReference type="AlphaFoldDB" id="A0A3B0K5B1"/>
<evidence type="ECO:0000256" key="8">
    <source>
        <dbReference type="ARBA" id="ARBA00022622"/>
    </source>
</evidence>
<evidence type="ECO:0000256" key="10">
    <source>
        <dbReference type="ARBA" id="ARBA00022692"/>
    </source>
</evidence>
<keyword evidence="6 25" id="KW-0031">Aminopeptidase</keyword>
<keyword evidence="12 25" id="KW-0378">Hydrolase</keyword>
<evidence type="ECO:0000313" key="30">
    <source>
        <dbReference type="EMBL" id="SPP87882.1"/>
    </source>
</evidence>
<dbReference type="InterPro" id="IPR034016">
    <property type="entry name" value="M1_APN-typ"/>
</dbReference>
<evidence type="ECO:0000259" key="29">
    <source>
        <dbReference type="Pfam" id="PF17900"/>
    </source>
</evidence>
<dbReference type="SUPFAM" id="SSF55486">
    <property type="entry name" value="Metalloproteases ('zincins'), catalytic domain"/>
    <property type="match status" value="1"/>
</dbReference>
<dbReference type="GO" id="GO:0005886">
    <property type="term" value="C:plasma membrane"/>
    <property type="evidence" value="ECO:0007669"/>
    <property type="project" value="UniProtKB-SubCell"/>
</dbReference>
<dbReference type="Pfam" id="PF01433">
    <property type="entry name" value="Peptidase_M1"/>
    <property type="match status" value="1"/>
</dbReference>
<feature type="site" description="Transition state stabilizer" evidence="24">
    <location>
        <position position="452"/>
    </location>
</feature>
<dbReference type="OrthoDB" id="510539at2759"/>
<feature type="binding site" evidence="23">
    <location>
        <position position="366"/>
    </location>
    <ligand>
        <name>Zn(2+)</name>
        <dbReference type="ChEBI" id="CHEBI:29105"/>
        <note>catalytic</note>
    </ligand>
</feature>
<dbReference type="OMA" id="WYVAAEK"/>
<comment type="subunit">
    <text evidence="5">Homodimer; disulfide-linked.</text>
</comment>
<dbReference type="CDD" id="cd09601">
    <property type="entry name" value="M1_APN-Q_like"/>
    <property type="match status" value="1"/>
</dbReference>
<evidence type="ECO:0000256" key="21">
    <source>
        <dbReference type="ARBA" id="ARBA00023288"/>
    </source>
</evidence>
<dbReference type="Gene3D" id="2.60.40.1730">
    <property type="entry name" value="tricorn interacting facor f3 domain"/>
    <property type="match status" value="1"/>
</dbReference>
<feature type="binding site" evidence="23">
    <location>
        <position position="389"/>
    </location>
    <ligand>
        <name>Zn(2+)</name>
        <dbReference type="ChEBI" id="CHEBI:29105"/>
        <note>catalytic</note>
    </ligand>
</feature>
<evidence type="ECO:0000256" key="14">
    <source>
        <dbReference type="ARBA" id="ARBA00022837"/>
    </source>
</evidence>
<gene>
    <name evidence="30" type="ORF">DGUA_6G015673</name>
</gene>
<evidence type="ECO:0000259" key="28">
    <source>
        <dbReference type="Pfam" id="PF11838"/>
    </source>
</evidence>
<keyword evidence="21" id="KW-0449">Lipoprotein</keyword>
<comment type="similarity">
    <text evidence="4 25">Belongs to the peptidase M1 family.</text>
</comment>
<evidence type="ECO:0000256" key="22">
    <source>
        <dbReference type="PIRSR" id="PIRSR634016-1"/>
    </source>
</evidence>